<comment type="function">
    <text evidence="9">Catalyzes the thermodynamically favored C-C bond cleavage of (2R,3S)-2-methylisocitrate to yield pyruvate and succinate.</text>
</comment>
<dbReference type="EMBL" id="LR593886">
    <property type="protein sequence ID" value="VTR97197.1"/>
    <property type="molecule type" value="Genomic_DNA"/>
</dbReference>
<dbReference type="NCBIfam" id="TIGR02317">
    <property type="entry name" value="prpB"/>
    <property type="match status" value="1"/>
</dbReference>
<dbReference type="InterPro" id="IPR012695">
    <property type="entry name" value="PrpB"/>
</dbReference>
<accession>A0A6P2D8M0</accession>
<comment type="function">
    <text evidence="8">Involved in the catabolism of short chain fatty acids (SCFA) via the 2-methylcitrate cycle I (propionate degradation route). Catalyzes the thermodynamically favored C-C bond cleavage of (2R,3S)-2-methylisocitrate to yield pyruvate and succinate via an alpha-carboxy-carbanion intermediate.</text>
</comment>
<organism evidence="10 11">
    <name type="scientific">Gemmata massiliana</name>
    <dbReference type="NCBI Taxonomy" id="1210884"/>
    <lineage>
        <taxon>Bacteria</taxon>
        <taxon>Pseudomonadati</taxon>
        <taxon>Planctomycetota</taxon>
        <taxon>Planctomycetia</taxon>
        <taxon>Gemmatales</taxon>
        <taxon>Gemmataceae</taxon>
        <taxon>Gemmata</taxon>
    </lineage>
</organism>
<dbReference type="Gene3D" id="3.20.20.60">
    <property type="entry name" value="Phosphoenolpyruvate-binding domains"/>
    <property type="match status" value="1"/>
</dbReference>
<keyword evidence="11" id="KW-1185">Reference proteome</keyword>
<evidence type="ECO:0000256" key="6">
    <source>
        <dbReference type="ARBA" id="ARBA00023239"/>
    </source>
</evidence>
<dbReference type="KEGG" id="gms:SOIL9_08410"/>
<dbReference type="UniPathway" id="UPA00946"/>
<name>A0A6P2D8M0_9BACT</name>
<dbReference type="EC" id="4.1.3.30" evidence="9"/>
<evidence type="ECO:0000256" key="5">
    <source>
        <dbReference type="ARBA" id="ARBA00022842"/>
    </source>
</evidence>
<keyword evidence="4" id="KW-0479">Metal-binding</keyword>
<evidence type="ECO:0000256" key="3">
    <source>
        <dbReference type="ARBA" id="ARBA00009282"/>
    </source>
</evidence>
<gene>
    <name evidence="10" type="ORF">SOIL9_08410</name>
</gene>
<keyword evidence="6 9" id="KW-0456">Lyase</keyword>
<keyword evidence="5" id="KW-0460">Magnesium</keyword>
<dbReference type="InterPro" id="IPR039556">
    <property type="entry name" value="ICL/PEPM"/>
</dbReference>
<proteinExistence type="inferred from homology"/>
<comment type="cofactor">
    <cofactor evidence="2">
        <name>Mg(2+)</name>
        <dbReference type="ChEBI" id="CHEBI:18420"/>
    </cofactor>
</comment>
<reference evidence="10 11" key="1">
    <citation type="submission" date="2019-05" db="EMBL/GenBank/DDBJ databases">
        <authorList>
            <consortium name="Science for Life Laboratories"/>
        </authorList>
    </citation>
    <scope>NUCLEOTIDE SEQUENCE [LARGE SCALE GENOMIC DNA]</scope>
    <source>
        <strain evidence="10">Soil9</strain>
    </source>
</reference>
<evidence type="ECO:0000256" key="4">
    <source>
        <dbReference type="ARBA" id="ARBA00022723"/>
    </source>
</evidence>
<dbReference type="FunFam" id="3.20.20.60:FF:000009">
    <property type="entry name" value="2-methylisocitrate lyase"/>
    <property type="match status" value="1"/>
</dbReference>
<comment type="pathway">
    <text evidence="9">Organic acid metabolism; propanoate degradation.</text>
</comment>
<evidence type="ECO:0000313" key="11">
    <source>
        <dbReference type="Proteomes" id="UP000464178"/>
    </source>
</evidence>
<evidence type="ECO:0000256" key="7">
    <source>
        <dbReference type="ARBA" id="ARBA00044762"/>
    </source>
</evidence>
<dbReference type="GO" id="GO:0019629">
    <property type="term" value="P:propionate catabolic process, 2-methylcitrate cycle"/>
    <property type="evidence" value="ECO:0007669"/>
    <property type="project" value="InterPro"/>
</dbReference>
<dbReference type="Pfam" id="PF13714">
    <property type="entry name" value="PEP_mutase"/>
    <property type="match status" value="1"/>
</dbReference>
<dbReference type="InterPro" id="IPR040442">
    <property type="entry name" value="Pyrv_kinase-like_dom_sf"/>
</dbReference>
<comment type="similarity">
    <text evidence="3 9">Belongs to the isocitrate lyase/PEP mutase superfamily. Methylisocitrate lyase family.</text>
</comment>
<dbReference type="GO" id="GO:0046421">
    <property type="term" value="F:methylisocitrate lyase activity"/>
    <property type="evidence" value="ECO:0007669"/>
    <property type="project" value="UniProtKB-EC"/>
</dbReference>
<evidence type="ECO:0000256" key="9">
    <source>
        <dbReference type="RuleBase" id="RU361121"/>
    </source>
</evidence>
<evidence type="ECO:0000313" key="10">
    <source>
        <dbReference type="EMBL" id="VTR97197.1"/>
    </source>
</evidence>
<protein>
    <recommendedName>
        <fullName evidence="9">Methylisocitrate lyase</fullName>
        <ecNumber evidence="9">4.1.3.30</ecNumber>
    </recommendedName>
</protein>
<dbReference type="InterPro" id="IPR015813">
    <property type="entry name" value="Pyrv/PenolPyrv_kinase-like_dom"/>
</dbReference>
<comment type="subunit">
    <text evidence="7">Homotetramer; dimer of dimers.</text>
</comment>
<dbReference type="PROSITE" id="PS00161">
    <property type="entry name" value="ISOCITRATE_LYASE"/>
    <property type="match status" value="1"/>
</dbReference>
<evidence type="ECO:0000256" key="1">
    <source>
        <dbReference type="ARBA" id="ARBA00001050"/>
    </source>
</evidence>
<dbReference type="CDD" id="cd00377">
    <property type="entry name" value="ICL_PEPM"/>
    <property type="match status" value="1"/>
</dbReference>
<sequence length="307" mass="32771">MITRISLAPLTGKTMADSAPISPGRRLREAWARGPIAIPGVFNPLVAKMAERLGFQAVYLSGGALSAGNGVPDIGLLTLTEFTQAAQLTAQATSLPLLCDADTGFGEALNVERTVRMFESAGVAGIHLEDQEMPKRCGHLSGKSVVSAEAMAAKIRAAVAAKTDKDFVVIARTDAKGVYGFDDAVNRAKMYLDAGADGIFPEAMESREEFERFANALPGSVLLANMTEFGKSPNLDVTTLGSMGYRLILFPLTAFRAAMKAAENTLRDLAANGVQTASIPNMQTRAELYDLLGYTGYEQRDRAYFCG</sequence>
<dbReference type="GO" id="GO:0046872">
    <property type="term" value="F:metal ion binding"/>
    <property type="evidence" value="ECO:0007669"/>
    <property type="project" value="UniProtKB-KW"/>
</dbReference>
<evidence type="ECO:0000256" key="2">
    <source>
        <dbReference type="ARBA" id="ARBA00001946"/>
    </source>
</evidence>
<evidence type="ECO:0000256" key="8">
    <source>
        <dbReference type="ARBA" id="ARBA00057039"/>
    </source>
</evidence>
<dbReference type="InterPro" id="IPR018523">
    <property type="entry name" value="Isocitrate_lyase_ph_CS"/>
</dbReference>
<comment type="catalytic activity">
    <reaction evidence="1 9">
        <text>(2S,3R)-3-hydroxybutane-1,2,3-tricarboxylate = pyruvate + succinate</text>
        <dbReference type="Rhea" id="RHEA:16809"/>
        <dbReference type="ChEBI" id="CHEBI:15361"/>
        <dbReference type="ChEBI" id="CHEBI:30031"/>
        <dbReference type="ChEBI" id="CHEBI:57429"/>
        <dbReference type="EC" id="4.1.3.30"/>
    </reaction>
</comment>
<dbReference type="PANTHER" id="PTHR42905">
    <property type="entry name" value="PHOSPHOENOLPYRUVATE CARBOXYLASE"/>
    <property type="match status" value="1"/>
</dbReference>
<dbReference type="AlphaFoldDB" id="A0A6P2D8M0"/>
<dbReference type="PANTHER" id="PTHR42905:SF5">
    <property type="entry name" value="CARBOXYVINYL-CARBOXYPHOSPHONATE PHOSPHORYLMUTASE, CHLOROPLASTIC"/>
    <property type="match status" value="1"/>
</dbReference>
<dbReference type="Proteomes" id="UP000464178">
    <property type="component" value="Chromosome"/>
</dbReference>
<dbReference type="SUPFAM" id="SSF51621">
    <property type="entry name" value="Phosphoenolpyruvate/pyruvate domain"/>
    <property type="match status" value="1"/>
</dbReference>